<dbReference type="EMBL" id="JAUJYO010000003">
    <property type="protein sequence ID" value="KAK1321154.1"/>
    <property type="molecule type" value="Genomic_DNA"/>
</dbReference>
<proteinExistence type="predicted"/>
<keyword evidence="3" id="KW-1185">Reference proteome</keyword>
<comment type="caution">
    <text evidence="2">The sequence shown here is derived from an EMBL/GenBank/DDBJ whole genome shotgun (WGS) entry which is preliminary data.</text>
</comment>
<evidence type="ECO:0000313" key="3">
    <source>
        <dbReference type="Proteomes" id="UP001180020"/>
    </source>
</evidence>
<gene>
    <name evidence="2" type="ORF">QJS10_CPA03g00792</name>
</gene>
<name>A0AAV9F679_ACOCL</name>
<organism evidence="2 3">
    <name type="scientific">Acorus calamus</name>
    <name type="common">Sweet flag</name>
    <dbReference type="NCBI Taxonomy" id="4465"/>
    <lineage>
        <taxon>Eukaryota</taxon>
        <taxon>Viridiplantae</taxon>
        <taxon>Streptophyta</taxon>
        <taxon>Embryophyta</taxon>
        <taxon>Tracheophyta</taxon>
        <taxon>Spermatophyta</taxon>
        <taxon>Magnoliopsida</taxon>
        <taxon>Liliopsida</taxon>
        <taxon>Acoraceae</taxon>
        <taxon>Acorus</taxon>
    </lineage>
</organism>
<evidence type="ECO:0000256" key="1">
    <source>
        <dbReference type="SAM" id="MobiDB-lite"/>
    </source>
</evidence>
<feature type="region of interest" description="Disordered" evidence="1">
    <location>
        <begin position="276"/>
        <end position="297"/>
    </location>
</feature>
<protein>
    <submittedName>
        <fullName evidence="2">Uncharacterized protein</fullName>
    </submittedName>
</protein>
<dbReference type="Proteomes" id="UP001180020">
    <property type="component" value="Unassembled WGS sequence"/>
</dbReference>
<dbReference type="AlphaFoldDB" id="A0AAV9F679"/>
<reference evidence="2" key="1">
    <citation type="journal article" date="2023" name="Nat. Commun.">
        <title>Diploid and tetraploid genomes of Acorus and the evolution of monocots.</title>
        <authorList>
            <person name="Ma L."/>
            <person name="Liu K.W."/>
            <person name="Li Z."/>
            <person name="Hsiao Y.Y."/>
            <person name="Qi Y."/>
            <person name="Fu T."/>
            <person name="Tang G.D."/>
            <person name="Zhang D."/>
            <person name="Sun W.H."/>
            <person name="Liu D.K."/>
            <person name="Li Y."/>
            <person name="Chen G.Z."/>
            <person name="Liu X.D."/>
            <person name="Liao X.Y."/>
            <person name="Jiang Y.T."/>
            <person name="Yu X."/>
            <person name="Hao Y."/>
            <person name="Huang J."/>
            <person name="Zhao X.W."/>
            <person name="Ke S."/>
            <person name="Chen Y.Y."/>
            <person name="Wu W.L."/>
            <person name="Hsu J.L."/>
            <person name="Lin Y.F."/>
            <person name="Huang M.D."/>
            <person name="Li C.Y."/>
            <person name="Huang L."/>
            <person name="Wang Z.W."/>
            <person name="Zhao X."/>
            <person name="Zhong W.Y."/>
            <person name="Peng D.H."/>
            <person name="Ahmad S."/>
            <person name="Lan S."/>
            <person name="Zhang J.S."/>
            <person name="Tsai W.C."/>
            <person name="Van de Peer Y."/>
            <person name="Liu Z.J."/>
        </authorList>
    </citation>
    <scope>NUCLEOTIDE SEQUENCE</scope>
    <source>
        <strain evidence="2">CP</strain>
    </source>
</reference>
<accession>A0AAV9F679</accession>
<sequence>MICEETKESCVGCYKGLENELEELATQLGESTKASSTDVSVPRSPSAIGASIPPSKFFPPEKDCSQKFTVLEEEEIKEAEAAWGFILVGYVWGKDQYDLIVFTDCSLSSAMELQSLLSSFSKAKGLHLNSEKSQLFCTSNSKALVKAWEFLSAISQFIILGPHCNETTVDCLISDGKWHKPGRWPPEFDHIWEDISQLEVGGKGPNILQRKSLEDNRGGPQNHCVDLSATKIKTKIPAISNLNHYAAKELKFQVDEPDVYLNRDEAVPSIIQRVLHDDAEQPNRAPHGRENHGMAHR</sequence>
<evidence type="ECO:0000313" key="2">
    <source>
        <dbReference type="EMBL" id="KAK1321154.1"/>
    </source>
</evidence>
<reference evidence="2" key="2">
    <citation type="submission" date="2023-06" db="EMBL/GenBank/DDBJ databases">
        <authorList>
            <person name="Ma L."/>
            <person name="Liu K.-W."/>
            <person name="Li Z."/>
            <person name="Hsiao Y.-Y."/>
            <person name="Qi Y."/>
            <person name="Fu T."/>
            <person name="Tang G."/>
            <person name="Zhang D."/>
            <person name="Sun W.-H."/>
            <person name="Liu D.-K."/>
            <person name="Li Y."/>
            <person name="Chen G.-Z."/>
            <person name="Liu X.-D."/>
            <person name="Liao X.-Y."/>
            <person name="Jiang Y.-T."/>
            <person name="Yu X."/>
            <person name="Hao Y."/>
            <person name="Huang J."/>
            <person name="Zhao X.-W."/>
            <person name="Ke S."/>
            <person name="Chen Y.-Y."/>
            <person name="Wu W.-L."/>
            <person name="Hsu J.-L."/>
            <person name="Lin Y.-F."/>
            <person name="Huang M.-D."/>
            <person name="Li C.-Y."/>
            <person name="Huang L."/>
            <person name="Wang Z.-W."/>
            <person name="Zhao X."/>
            <person name="Zhong W.-Y."/>
            <person name="Peng D.-H."/>
            <person name="Ahmad S."/>
            <person name="Lan S."/>
            <person name="Zhang J.-S."/>
            <person name="Tsai W.-C."/>
            <person name="Van De Peer Y."/>
            <person name="Liu Z.-J."/>
        </authorList>
    </citation>
    <scope>NUCLEOTIDE SEQUENCE</scope>
    <source>
        <strain evidence="2">CP</strain>
        <tissue evidence="2">Leaves</tissue>
    </source>
</reference>